<organism evidence="1 2">
    <name type="scientific">Rhizosaccharibacter radicis</name>
    <dbReference type="NCBI Taxonomy" id="2782605"/>
    <lineage>
        <taxon>Bacteria</taxon>
        <taxon>Pseudomonadati</taxon>
        <taxon>Pseudomonadota</taxon>
        <taxon>Alphaproteobacteria</taxon>
        <taxon>Acetobacterales</taxon>
        <taxon>Acetobacteraceae</taxon>
        <taxon>Rhizosaccharibacter</taxon>
    </lineage>
</organism>
<dbReference type="EMBL" id="JAMZEJ010000002">
    <property type="protein sequence ID" value="MCQ8239747.1"/>
    <property type="molecule type" value="Genomic_DNA"/>
</dbReference>
<accession>A0ABT1VTT1</accession>
<evidence type="ECO:0000313" key="2">
    <source>
        <dbReference type="Proteomes" id="UP001524547"/>
    </source>
</evidence>
<dbReference type="RefSeq" id="WP_422918498.1">
    <property type="nucleotide sequence ID" value="NZ_JAMZEJ010000002.1"/>
</dbReference>
<dbReference type="Proteomes" id="UP001524547">
    <property type="component" value="Unassembled WGS sequence"/>
</dbReference>
<gene>
    <name evidence="1" type="ORF">NFI88_02685</name>
</gene>
<name>A0ABT1VTT1_9PROT</name>
<keyword evidence="2" id="KW-1185">Reference proteome</keyword>
<evidence type="ECO:0000313" key="1">
    <source>
        <dbReference type="EMBL" id="MCQ8239747.1"/>
    </source>
</evidence>
<protein>
    <submittedName>
        <fullName evidence="1">Uncharacterized protein</fullName>
    </submittedName>
</protein>
<sequence>MSITGRIISHLFATARNRDGQAPGLEREISGGGVMEKIAAIDSMVQAGNLLPAGAAPRPTVEDGLHAILARKVLHGWGQNRNQTLHPLTLNFSSMPAADASVVMEAVACALLATGQDDADRVARADGALRMVHASPAQLDALHRALGEPPALHLVLRRLHRSRMGGHAYAATLRALDLRDGGAASFARYMAGRLGLPEDVASSLERRYRG</sequence>
<proteinExistence type="predicted"/>
<reference evidence="1 2" key="1">
    <citation type="submission" date="2022-06" db="EMBL/GenBank/DDBJ databases">
        <title>Rhizosaccharibacter gen. nov. sp. nov. KSS12, endophytic bacteria isolated from sugarcane.</title>
        <authorList>
            <person name="Pitiwittayakul N."/>
        </authorList>
    </citation>
    <scope>NUCLEOTIDE SEQUENCE [LARGE SCALE GENOMIC DNA]</scope>
    <source>
        <strain evidence="1 2">KSS12</strain>
    </source>
</reference>
<comment type="caution">
    <text evidence="1">The sequence shown here is derived from an EMBL/GenBank/DDBJ whole genome shotgun (WGS) entry which is preliminary data.</text>
</comment>